<feature type="region of interest" description="Disordered" evidence="3">
    <location>
        <begin position="349"/>
        <end position="377"/>
    </location>
</feature>
<dbReference type="SMART" id="SM00239">
    <property type="entry name" value="C2"/>
    <property type="match status" value="1"/>
</dbReference>
<dbReference type="Pfam" id="PF23617">
    <property type="entry name" value="EF-hand_15"/>
    <property type="match status" value="1"/>
</dbReference>
<dbReference type="PROSITE" id="PS50008">
    <property type="entry name" value="PIPLC_Y_DOMAIN"/>
    <property type="match status" value="1"/>
</dbReference>
<evidence type="ECO:0000259" key="4">
    <source>
        <dbReference type="PROSITE" id="PS50004"/>
    </source>
</evidence>
<dbReference type="PANTHER" id="PTHR10336:SF82">
    <property type="entry name" value="PHOSPHOINOSITIDE PHOSPHOLIPASE C"/>
    <property type="match status" value="1"/>
</dbReference>
<feature type="domain" description="C2" evidence="4">
    <location>
        <begin position="504"/>
        <end position="652"/>
    </location>
</feature>
<keyword evidence="2" id="KW-0443">Lipid metabolism</keyword>
<feature type="region of interest" description="Disordered" evidence="3">
    <location>
        <begin position="559"/>
        <end position="600"/>
    </location>
</feature>
<dbReference type="STRING" id="177199.A0A420YJA0"/>
<evidence type="ECO:0000256" key="3">
    <source>
        <dbReference type="SAM" id="MobiDB-lite"/>
    </source>
</evidence>
<dbReference type="InterPro" id="IPR056584">
    <property type="entry name" value="EF-hand_15"/>
</dbReference>
<keyword evidence="2" id="KW-0442">Lipid degradation</keyword>
<dbReference type="EMBL" id="QVQW01000006">
    <property type="protein sequence ID" value="RKU47972.1"/>
    <property type="molecule type" value="Genomic_DNA"/>
</dbReference>
<dbReference type="Pfam" id="PF00388">
    <property type="entry name" value="PI-PLC-X"/>
    <property type="match status" value="1"/>
</dbReference>
<dbReference type="GO" id="GO:0004435">
    <property type="term" value="F:phosphatidylinositol-4,5-bisphosphate phospholipase C activity"/>
    <property type="evidence" value="ECO:0007669"/>
    <property type="project" value="UniProtKB-EC"/>
</dbReference>
<dbReference type="Proteomes" id="UP000275385">
    <property type="component" value="Unassembled WGS sequence"/>
</dbReference>
<dbReference type="GO" id="GO:0016042">
    <property type="term" value="P:lipid catabolic process"/>
    <property type="evidence" value="ECO:0007669"/>
    <property type="project" value="UniProtKB-KW"/>
</dbReference>
<evidence type="ECO:0000256" key="2">
    <source>
        <dbReference type="RuleBase" id="RU361133"/>
    </source>
</evidence>
<dbReference type="OrthoDB" id="269822at2759"/>
<name>A0A420YJA0_9PEZI</name>
<evidence type="ECO:0000313" key="6">
    <source>
        <dbReference type="EMBL" id="RKU47972.1"/>
    </source>
</evidence>
<dbReference type="InterPro" id="IPR001192">
    <property type="entry name" value="PI-PLC_fam"/>
</dbReference>
<dbReference type="InterPro" id="IPR000008">
    <property type="entry name" value="C2_dom"/>
</dbReference>
<feature type="compositionally biased region" description="Polar residues" evidence="3">
    <location>
        <begin position="565"/>
        <end position="574"/>
    </location>
</feature>
<dbReference type="Gene3D" id="3.20.20.190">
    <property type="entry name" value="Phosphatidylinositol (PI) phosphodiesterase"/>
    <property type="match status" value="2"/>
</dbReference>
<dbReference type="FunFam" id="3.20.20.190:FF:000044">
    <property type="entry name" value="Phosphoinositide phospholipase C"/>
    <property type="match status" value="1"/>
</dbReference>
<dbReference type="InterPro" id="IPR017946">
    <property type="entry name" value="PLC-like_Pdiesterase_TIM-brl"/>
</dbReference>
<feature type="region of interest" description="Disordered" evidence="3">
    <location>
        <begin position="1"/>
        <end position="31"/>
    </location>
</feature>
<dbReference type="SUPFAM" id="SSF49562">
    <property type="entry name" value="C2 domain (Calcium/lipid-binding domain, CaLB)"/>
    <property type="match status" value="1"/>
</dbReference>
<accession>A0A420YJA0</accession>
<feature type="domain" description="PI-PLC Y-box" evidence="5">
    <location>
        <begin position="386"/>
        <end position="499"/>
    </location>
</feature>
<dbReference type="GO" id="GO:0048015">
    <property type="term" value="P:phosphatidylinositol-mediated signaling"/>
    <property type="evidence" value="ECO:0007669"/>
    <property type="project" value="TreeGrafter"/>
</dbReference>
<keyword evidence="2" id="KW-0378">Hydrolase</keyword>
<feature type="compositionally biased region" description="Basic and acidic residues" evidence="3">
    <location>
        <begin position="590"/>
        <end position="600"/>
    </location>
</feature>
<feature type="region of interest" description="Disordered" evidence="3">
    <location>
        <begin position="226"/>
        <end position="254"/>
    </location>
</feature>
<dbReference type="InterPro" id="IPR001711">
    <property type="entry name" value="PLipase_C_Pinositol-sp_Y"/>
</dbReference>
<dbReference type="Pfam" id="PF00387">
    <property type="entry name" value="PI-PLC-Y"/>
    <property type="match status" value="1"/>
</dbReference>
<dbReference type="EC" id="3.1.4.11" evidence="2"/>
<dbReference type="Pfam" id="PF00168">
    <property type="entry name" value="C2"/>
    <property type="match status" value="1"/>
</dbReference>
<dbReference type="InterPro" id="IPR035892">
    <property type="entry name" value="C2_domain_sf"/>
</dbReference>
<proteinExistence type="predicted"/>
<evidence type="ECO:0000313" key="7">
    <source>
        <dbReference type="Proteomes" id="UP000275385"/>
    </source>
</evidence>
<gene>
    <name evidence="6" type="ORF">DL546_003884</name>
</gene>
<dbReference type="PROSITE" id="PS50007">
    <property type="entry name" value="PIPLC_X_DOMAIN"/>
    <property type="match status" value="1"/>
</dbReference>
<dbReference type="CDD" id="cd00275">
    <property type="entry name" value="C2_PLC_like"/>
    <property type="match status" value="1"/>
</dbReference>
<feature type="region of interest" description="Disordered" evidence="3">
    <location>
        <begin position="168"/>
        <end position="202"/>
    </location>
</feature>
<evidence type="ECO:0000256" key="1">
    <source>
        <dbReference type="ARBA" id="ARBA00023224"/>
    </source>
</evidence>
<dbReference type="CDD" id="cd08598">
    <property type="entry name" value="PI-PLC1c_yeast"/>
    <property type="match status" value="1"/>
</dbReference>
<feature type="compositionally biased region" description="Basic and acidic residues" evidence="3">
    <location>
        <begin position="226"/>
        <end position="244"/>
    </location>
</feature>
<reference evidence="6 7" key="1">
    <citation type="submission" date="2018-08" db="EMBL/GenBank/DDBJ databases">
        <title>Draft genome of the lignicolous fungus Coniochaeta pulveracea.</title>
        <authorList>
            <person name="Borstlap C.J."/>
            <person name="De Witt R.N."/>
            <person name="Botha A."/>
            <person name="Volschenk H."/>
        </authorList>
    </citation>
    <scope>NUCLEOTIDE SEQUENCE [LARGE SCALE GENOMIC DNA]</scope>
    <source>
        <strain evidence="6 7">CAB683</strain>
    </source>
</reference>
<dbReference type="SUPFAM" id="SSF51695">
    <property type="entry name" value="PLC-like phosphodiesterases"/>
    <property type="match status" value="1"/>
</dbReference>
<comment type="catalytic activity">
    <reaction evidence="2">
        <text>a 1,2-diacyl-sn-glycero-3-phospho-(1D-myo-inositol-4,5-bisphosphate) + H2O = 1D-myo-inositol 1,4,5-trisphosphate + a 1,2-diacyl-sn-glycerol + H(+)</text>
        <dbReference type="Rhea" id="RHEA:33179"/>
        <dbReference type="ChEBI" id="CHEBI:15377"/>
        <dbReference type="ChEBI" id="CHEBI:15378"/>
        <dbReference type="ChEBI" id="CHEBI:17815"/>
        <dbReference type="ChEBI" id="CHEBI:58456"/>
        <dbReference type="ChEBI" id="CHEBI:203600"/>
        <dbReference type="EC" id="3.1.4.11"/>
    </reaction>
</comment>
<dbReference type="SMART" id="SM00148">
    <property type="entry name" value="PLCXc"/>
    <property type="match status" value="1"/>
</dbReference>
<dbReference type="GO" id="GO:0051209">
    <property type="term" value="P:release of sequestered calcium ion into cytosol"/>
    <property type="evidence" value="ECO:0007669"/>
    <property type="project" value="TreeGrafter"/>
</dbReference>
<dbReference type="Gene3D" id="2.60.40.150">
    <property type="entry name" value="C2 domain"/>
    <property type="match status" value="1"/>
</dbReference>
<dbReference type="InterPro" id="IPR000909">
    <property type="entry name" value="PLipase_C_PInositol-sp_X_dom"/>
</dbReference>
<dbReference type="PANTHER" id="PTHR10336">
    <property type="entry name" value="PHOSPHOINOSITIDE-SPECIFIC PHOSPHOLIPASE C FAMILY PROTEIN"/>
    <property type="match status" value="1"/>
</dbReference>
<keyword evidence="7" id="KW-1185">Reference proteome</keyword>
<sequence>MATTDPVKNQPLPPPQEAVHQAGGGLSSEQQHIRTLSGPVLKHLQNLYNSHIDDRTKAWPQPQCNIFFRDVQEDADASLLQELLAKPQLEFSCFLRYMSSPAANVVADWKPTEGDLSWPLSNYFISSSHNTYLTGNQLYSESSTEAYRNVLLRGCRCIEIDVWDGDDSDNEDGTSVSSSDWDEDDPRLHEMREKRKKRVESVKKRVPGGLMGRLEKMGLGKKIEEYVGEDKQEGEKTSQGEKLGKTPSQQSGLVEPRVLHGYTLTKEVSFRDVCQTIRDNGFVVTDLPLIVSLEVHCGAEQQEVMVRIIEETWKGLLLPEPKGDAATLPAPGDLRGKILVKVKYAPPDGQAPVAAGDDNDNSEEDKLPPDAAAKPHKKKAKIIHALSKLGIYTRGVSFKSLTQPEANMPTHVFSLSEKGVMEVHQKSARQLFDHNKHFLMRAYPSGMRIRSSNLDPAVFWRKGIQIVALNWQKWDEGMMLNEGMFAGTGGYVLKPEGYRSRSPMADRSAISTQSSIPHHTVTFTIEILAAQTLPLPVDEDEASSFKPYVKVELHLEEPEERATRLASTGQQEQITEAKPGEHKRRTKTRRGTDPDFGGERLEFGPITGVVPELTFVRFLVKDDELGRDDLAAWACVRLDRLKEGYRFVHLLNGQGQETEGVVLVKISKTID</sequence>
<keyword evidence="1" id="KW-0807">Transducer</keyword>
<protein>
    <recommendedName>
        <fullName evidence="2">Phosphoinositide phospholipase C</fullName>
        <ecNumber evidence="2">3.1.4.11</ecNumber>
    </recommendedName>
</protein>
<dbReference type="AlphaFoldDB" id="A0A420YJA0"/>
<dbReference type="FunFam" id="3.20.20.190:FF:000060">
    <property type="entry name" value="Phosphoinositide phospholipase C"/>
    <property type="match status" value="1"/>
</dbReference>
<dbReference type="SMART" id="SM00149">
    <property type="entry name" value="PLCYc"/>
    <property type="match status" value="1"/>
</dbReference>
<evidence type="ECO:0000259" key="5">
    <source>
        <dbReference type="PROSITE" id="PS50008"/>
    </source>
</evidence>
<comment type="caution">
    <text evidence="6">The sequence shown here is derived from an EMBL/GenBank/DDBJ whole genome shotgun (WGS) entry which is preliminary data.</text>
</comment>
<feature type="compositionally biased region" description="Basic and acidic residues" evidence="3">
    <location>
        <begin position="186"/>
        <end position="202"/>
    </location>
</feature>
<dbReference type="PRINTS" id="PR00390">
    <property type="entry name" value="PHPHLIPASEC"/>
</dbReference>
<organism evidence="6 7">
    <name type="scientific">Coniochaeta pulveracea</name>
    <dbReference type="NCBI Taxonomy" id="177199"/>
    <lineage>
        <taxon>Eukaryota</taxon>
        <taxon>Fungi</taxon>
        <taxon>Dikarya</taxon>
        <taxon>Ascomycota</taxon>
        <taxon>Pezizomycotina</taxon>
        <taxon>Sordariomycetes</taxon>
        <taxon>Sordariomycetidae</taxon>
        <taxon>Coniochaetales</taxon>
        <taxon>Coniochaetaceae</taxon>
        <taxon>Coniochaeta</taxon>
    </lineage>
</organism>
<dbReference type="PROSITE" id="PS50004">
    <property type="entry name" value="C2"/>
    <property type="match status" value="1"/>
</dbReference>